<evidence type="ECO:0000313" key="2">
    <source>
        <dbReference type="EMBL" id="BAT10095.1"/>
    </source>
</evidence>
<feature type="compositionally biased region" description="Low complexity" evidence="1">
    <location>
        <begin position="73"/>
        <end position="91"/>
    </location>
</feature>
<dbReference type="PaxDb" id="39947-A0A0P0XS39"/>
<dbReference type="Proteomes" id="UP000059680">
    <property type="component" value="Chromosome 10"/>
</dbReference>
<dbReference type="AlphaFoldDB" id="A0A0P0XS39"/>
<gene>
    <name evidence="2" type="ordered locus">Os10g0176550</name>
    <name evidence="2" type="ORF">OSNPB_100176550</name>
</gene>
<feature type="compositionally biased region" description="Low complexity" evidence="1">
    <location>
        <begin position="100"/>
        <end position="119"/>
    </location>
</feature>
<evidence type="ECO:0000256" key="1">
    <source>
        <dbReference type="SAM" id="MobiDB-lite"/>
    </source>
</evidence>
<feature type="region of interest" description="Disordered" evidence="1">
    <location>
        <begin position="1"/>
        <end position="135"/>
    </location>
</feature>
<dbReference type="EMBL" id="AP014966">
    <property type="protein sequence ID" value="BAT10095.1"/>
    <property type="molecule type" value="Genomic_DNA"/>
</dbReference>
<name>A0A0P0XS39_ORYSJ</name>
<accession>A0A0P0XS39</accession>
<organism evidence="2 3">
    <name type="scientific">Oryza sativa subsp. japonica</name>
    <name type="common">Rice</name>
    <dbReference type="NCBI Taxonomy" id="39947"/>
    <lineage>
        <taxon>Eukaryota</taxon>
        <taxon>Viridiplantae</taxon>
        <taxon>Streptophyta</taxon>
        <taxon>Embryophyta</taxon>
        <taxon>Tracheophyta</taxon>
        <taxon>Spermatophyta</taxon>
        <taxon>Magnoliopsida</taxon>
        <taxon>Liliopsida</taxon>
        <taxon>Poales</taxon>
        <taxon>Poaceae</taxon>
        <taxon>BOP clade</taxon>
        <taxon>Oryzoideae</taxon>
        <taxon>Oryzeae</taxon>
        <taxon>Oryzinae</taxon>
        <taxon>Oryza</taxon>
        <taxon>Oryza sativa</taxon>
    </lineage>
</organism>
<keyword evidence="3" id="KW-1185">Reference proteome</keyword>
<dbReference type="InParanoid" id="A0A0P0XS39"/>
<feature type="compositionally biased region" description="Gly residues" evidence="1">
    <location>
        <begin position="19"/>
        <end position="32"/>
    </location>
</feature>
<sequence>MAQSSGPLPTLTHSHRSGGDLGLGAFGVGAGGWERLTPTADASRKSSRPRAAGCSVVASCPVVSKSKRRRPQARAGRGSRQAAGGAAAQRSVSRRRRAVAARGAAPQQPLALAEQQAQDQRVRRRRGEEQPTAAG</sequence>
<evidence type="ECO:0000313" key="3">
    <source>
        <dbReference type="Proteomes" id="UP000059680"/>
    </source>
</evidence>
<protein>
    <submittedName>
        <fullName evidence="2">Os10g0176550 protein</fullName>
    </submittedName>
</protein>
<reference evidence="2 3" key="2">
    <citation type="journal article" date="2013" name="Plant Cell Physiol.">
        <title>Rice Annotation Project Database (RAP-DB): an integrative and interactive database for rice genomics.</title>
        <authorList>
            <person name="Sakai H."/>
            <person name="Lee S.S."/>
            <person name="Tanaka T."/>
            <person name="Numa H."/>
            <person name="Kim J."/>
            <person name="Kawahara Y."/>
            <person name="Wakimoto H."/>
            <person name="Yang C.C."/>
            <person name="Iwamoto M."/>
            <person name="Abe T."/>
            <person name="Yamada Y."/>
            <person name="Muto A."/>
            <person name="Inokuchi H."/>
            <person name="Ikemura T."/>
            <person name="Matsumoto T."/>
            <person name="Sasaki T."/>
            <person name="Itoh T."/>
        </authorList>
    </citation>
    <scope>NUCLEOTIDE SEQUENCE [LARGE SCALE GENOMIC DNA]</scope>
    <source>
        <strain evidence="3">cv. Nipponbare</strain>
    </source>
</reference>
<reference evidence="2 3" key="3">
    <citation type="journal article" date="2013" name="Rice">
        <title>Improvement of the Oryza sativa Nipponbare reference genome using next generation sequence and optical map data.</title>
        <authorList>
            <person name="Kawahara Y."/>
            <person name="de la Bastide M."/>
            <person name="Hamilton J.P."/>
            <person name="Kanamori H."/>
            <person name="McCombie W.R."/>
            <person name="Ouyang S."/>
            <person name="Schwartz D.C."/>
            <person name="Tanaka T."/>
            <person name="Wu J."/>
            <person name="Zhou S."/>
            <person name="Childs K.L."/>
            <person name="Davidson R.M."/>
            <person name="Lin H."/>
            <person name="Quesada-Ocampo L."/>
            <person name="Vaillancourt B."/>
            <person name="Sakai H."/>
            <person name="Lee S.S."/>
            <person name="Kim J."/>
            <person name="Numa H."/>
            <person name="Itoh T."/>
            <person name="Buell C.R."/>
            <person name="Matsumoto T."/>
        </authorList>
    </citation>
    <scope>NUCLEOTIDE SEQUENCE [LARGE SCALE GENOMIC DNA]</scope>
    <source>
        <strain evidence="3">cv. Nipponbare</strain>
    </source>
</reference>
<dbReference type="Gramene" id="Os10t0176550-00">
    <property type="protein sequence ID" value="Os10t0176550-00"/>
    <property type="gene ID" value="Os10g0176550"/>
</dbReference>
<reference evidence="3" key="1">
    <citation type="journal article" date="2005" name="Nature">
        <title>The map-based sequence of the rice genome.</title>
        <authorList>
            <consortium name="International rice genome sequencing project (IRGSP)"/>
            <person name="Matsumoto T."/>
            <person name="Wu J."/>
            <person name="Kanamori H."/>
            <person name="Katayose Y."/>
            <person name="Fujisawa M."/>
            <person name="Namiki N."/>
            <person name="Mizuno H."/>
            <person name="Yamamoto K."/>
            <person name="Antonio B.A."/>
            <person name="Baba T."/>
            <person name="Sakata K."/>
            <person name="Nagamura Y."/>
            <person name="Aoki H."/>
            <person name="Arikawa K."/>
            <person name="Arita K."/>
            <person name="Bito T."/>
            <person name="Chiden Y."/>
            <person name="Fujitsuka N."/>
            <person name="Fukunaka R."/>
            <person name="Hamada M."/>
            <person name="Harada C."/>
            <person name="Hayashi A."/>
            <person name="Hijishita S."/>
            <person name="Honda M."/>
            <person name="Hosokawa S."/>
            <person name="Ichikawa Y."/>
            <person name="Idonuma A."/>
            <person name="Iijima M."/>
            <person name="Ikeda M."/>
            <person name="Ikeno M."/>
            <person name="Ito K."/>
            <person name="Ito S."/>
            <person name="Ito T."/>
            <person name="Ito Y."/>
            <person name="Ito Y."/>
            <person name="Iwabuchi A."/>
            <person name="Kamiya K."/>
            <person name="Karasawa W."/>
            <person name="Kurita K."/>
            <person name="Katagiri S."/>
            <person name="Kikuta A."/>
            <person name="Kobayashi H."/>
            <person name="Kobayashi N."/>
            <person name="Machita K."/>
            <person name="Maehara T."/>
            <person name="Masukawa M."/>
            <person name="Mizubayashi T."/>
            <person name="Mukai Y."/>
            <person name="Nagasaki H."/>
            <person name="Nagata Y."/>
            <person name="Naito S."/>
            <person name="Nakashima M."/>
            <person name="Nakama Y."/>
            <person name="Nakamichi Y."/>
            <person name="Nakamura M."/>
            <person name="Meguro A."/>
            <person name="Negishi M."/>
            <person name="Ohta I."/>
            <person name="Ohta T."/>
            <person name="Okamoto M."/>
            <person name="Ono N."/>
            <person name="Saji S."/>
            <person name="Sakaguchi M."/>
            <person name="Sakai K."/>
            <person name="Shibata M."/>
            <person name="Shimokawa T."/>
            <person name="Song J."/>
            <person name="Takazaki Y."/>
            <person name="Terasawa K."/>
            <person name="Tsugane M."/>
            <person name="Tsuji K."/>
            <person name="Ueda S."/>
            <person name="Waki K."/>
            <person name="Yamagata H."/>
            <person name="Yamamoto M."/>
            <person name="Yamamoto S."/>
            <person name="Yamane H."/>
            <person name="Yoshiki S."/>
            <person name="Yoshihara R."/>
            <person name="Yukawa K."/>
            <person name="Zhong H."/>
            <person name="Yano M."/>
            <person name="Yuan Q."/>
            <person name="Ouyang S."/>
            <person name="Liu J."/>
            <person name="Jones K.M."/>
            <person name="Gansberger K."/>
            <person name="Moffat K."/>
            <person name="Hill J."/>
            <person name="Bera J."/>
            <person name="Fadrosh D."/>
            <person name="Jin S."/>
            <person name="Johri S."/>
            <person name="Kim M."/>
            <person name="Overton L."/>
            <person name="Reardon M."/>
            <person name="Tsitrin T."/>
            <person name="Vuong H."/>
            <person name="Weaver B."/>
            <person name="Ciecko A."/>
            <person name="Tallon L."/>
            <person name="Jackson J."/>
            <person name="Pai G."/>
            <person name="Aken S.V."/>
            <person name="Utterback T."/>
            <person name="Reidmuller S."/>
            <person name="Feldblyum T."/>
            <person name="Hsiao J."/>
            <person name="Zismann V."/>
            <person name="Iobst S."/>
            <person name="de Vazeille A.R."/>
            <person name="Buell C.R."/>
            <person name="Ying K."/>
            <person name="Li Y."/>
            <person name="Lu T."/>
            <person name="Huang Y."/>
            <person name="Zhao Q."/>
            <person name="Feng Q."/>
            <person name="Zhang L."/>
            <person name="Zhu J."/>
            <person name="Weng Q."/>
            <person name="Mu J."/>
            <person name="Lu Y."/>
            <person name="Fan D."/>
            <person name="Liu Y."/>
            <person name="Guan J."/>
            <person name="Zhang Y."/>
            <person name="Yu S."/>
            <person name="Liu X."/>
            <person name="Zhang Y."/>
            <person name="Hong G."/>
            <person name="Han B."/>
            <person name="Choisne N."/>
            <person name="Demange N."/>
            <person name="Orjeda G."/>
            <person name="Samain S."/>
            <person name="Cattolico L."/>
            <person name="Pelletier E."/>
            <person name="Couloux A."/>
            <person name="Segurens B."/>
            <person name="Wincker P."/>
            <person name="D'Hont A."/>
            <person name="Scarpelli C."/>
            <person name="Weissenbach J."/>
            <person name="Salanoubat M."/>
            <person name="Quetier F."/>
            <person name="Yu Y."/>
            <person name="Kim H.R."/>
            <person name="Rambo T."/>
            <person name="Currie J."/>
            <person name="Collura K."/>
            <person name="Luo M."/>
            <person name="Yang T."/>
            <person name="Ammiraju J.S.S."/>
            <person name="Engler F."/>
            <person name="Soderlund C."/>
            <person name="Wing R.A."/>
            <person name="Palmer L.E."/>
            <person name="de la Bastide M."/>
            <person name="Spiegel L."/>
            <person name="Nascimento L."/>
            <person name="Zutavern T."/>
            <person name="O'Shaughnessy A."/>
            <person name="Dike S."/>
            <person name="Dedhia N."/>
            <person name="Preston R."/>
            <person name="Balija V."/>
            <person name="McCombie W.R."/>
            <person name="Chow T."/>
            <person name="Chen H."/>
            <person name="Chung M."/>
            <person name="Chen C."/>
            <person name="Shaw J."/>
            <person name="Wu H."/>
            <person name="Hsiao K."/>
            <person name="Chao Y."/>
            <person name="Chu M."/>
            <person name="Cheng C."/>
            <person name="Hour A."/>
            <person name="Lee P."/>
            <person name="Lin S."/>
            <person name="Lin Y."/>
            <person name="Liou J."/>
            <person name="Liu S."/>
            <person name="Hsing Y."/>
            <person name="Raghuvanshi S."/>
            <person name="Mohanty A."/>
            <person name="Bharti A.K."/>
            <person name="Gaur A."/>
            <person name="Gupta V."/>
            <person name="Kumar D."/>
            <person name="Ravi V."/>
            <person name="Vij S."/>
            <person name="Kapur A."/>
            <person name="Khurana P."/>
            <person name="Khurana P."/>
            <person name="Khurana J.P."/>
            <person name="Tyagi A.K."/>
            <person name="Gaikwad K."/>
            <person name="Singh A."/>
            <person name="Dalal V."/>
            <person name="Srivastava S."/>
            <person name="Dixit A."/>
            <person name="Pal A.K."/>
            <person name="Ghazi I.A."/>
            <person name="Yadav M."/>
            <person name="Pandit A."/>
            <person name="Bhargava A."/>
            <person name="Sureshbabu K."/>
            <person name="Batra K."/>
            <person name="Sharma T.R."/>
            <person name="Mohapatra T."/>
            <person name="Singh N.K."/>
            <person name="Messing J."/>
            <person name="Nelson A.B."/>
            <person name="Fuks G."/>
            <person name="Kavchok S."/>
            <person name="Keizer G."/>
            <person name="Linton E."/>
            <person name="Llaca V."/>
            <person name="Song R."/>
            <person name="Tanyolac B."/>
            <person name="Young S."/>
            <person name="Ho-Il K."/>
            <person name="Hahn J.H."/>
            <person name="Sangsakoo G."/>
            <person name="Vanavichit A."/>
            <person name="de Mattos Luiz.A.T."/>
            <person name="Zimmer P.D."/>
            <person name="Malone G."/>
            <person name="Dellagostin O."/>
            <person name="de Oliveira A.C."/>
            <person name="Bevan M."/>
            <person name="Bancroft I."/>
            <person name="Minx P."/>
            <person name="Cordum H."/>
            <person name="Wilson R."/>
            <person name="Cheng Z."/>
            <person name="Jin W."/>
            <person name="Jiang J."/>
            <person name="Leong S.A."/>
            <person name="Iwama H."/>
            <person name="Gojobori T."/>
            <person name="Itoh T."/>
            <person name="Niimura Y."/>
            <person name="Fujii Y."/>
            <person name="Habara T."/>
            <person name="Sakai H."/>
            <person name="Sato Y."/>
            <person name="Wilson G."/>
            <person name="Kumar K."/>
            <person name="McCouch S."/>
            <person name="Juretic N."/>
            <person name="Hoen D."/>
            <person name="Wright S."/>
            <person name="Bruskiewich R."/>
            <person name="Bureau T."/>
            <person name="Miyao A."/>
            <person name="Hirochika H."/>
            <person name="Nishikawa T."/>
            <person name="Kadowaki K."/>
            <person name="Sugiura M."/>
            <person name="Burr B."/>
            <person name="Sasaki T."/>
        </authorList>
    </citation>
    <scope>NUCLEOTIDE SEQUENCE [LARGE SCALE GENOMIC DNA]</scope>
    <source>
        <strain evidence="3">cv. Nipponbare</strain>
    </source>
</reference>
<proteinExistence type="predicted"/>